<dbReference type="PROSITE" id="PS51257">
    <property type="entry name" value="PROKAR_LIPOPROTEIN"/>
    <property type="match status" value="1"/>
</dbReference>
<comment type="caution">
    <text evidence="8">The sequence shown here is derived from an EMBL/GenBank/DDBJ whole genome shotgun (WGS) entry which is preliminary data.</text>
</comment>
<keyword evidence="3" id="KW-0732">Signal</keyword>
<keyword evidence="9" id="KW-1185">Reference proteome</keyword>
<evidence type="ECO:0000313" key="8">
    <source>
        <dbReference type="EMBL" id="MFD2963029.1"/>
    </source>
</evidence>
<feature type="domain" description="SusD-like N-terminal" evidence="7">
    <location>
        <begin position="21"/>
        <end position="227"/>
    </location>
</feature>
<dbReference type="Proteomes" id="UP001597560">
    <property type="component" value="Unassembled WGS sequence"/>
</dbReference>
<accession>A0ABW6B4A1</accession>
<evidence type="ECO:0000256" key="4">
    <source>
        <dbReference type="ARBA" id="ARBA00023136"/>
    </source>
</evidence>
<evidence type="ECO:0000256" key="5">
    <source>
        <dbReference type="ARBA" id="ARBA00023237"/>
    </source>
</evidence>
<dbReference type="Pfam" id="PF14322">
    <property type="entry name" value="SusD-like_3"/>
    <property type="match status" value="1"/>
</dbReference>
<evidence type="ECO:0000313" key="9">
    <source>
        <dbReference type="Proteomes" id="UP001597560"/>
    </source>
</evidence>
<sequence>MTIQKWMGLCFLSFVASACGDYLDIKPDKRLVVPSTLKDLQAILDNYSVMNMESTPSLGVVASDDYYLTYNDWQTANLNDRNTYAWEKDVFEATDNRPTDWFIPYRMINYANIALEGLDKIVPNNSELAAWNGIKGSALFFRAWGHYQLAQLFCKDYDAATATQDAGLILRRESDVEATLSRSSVQDSYDFFLHDLQEAAKLLPIQVFTTARPSRVAVYALLARIYLQMRNYGLALAYADDALALQTDLLDYSSLDTSLAYPIEQFNKEVIFQATMNYKGVLSAAKLRVDSLLYASYDDADLRKAVYFWDNKGVLTFKGSYDGSLRLFSGLSTSEVYLIKAECEARLGNEVEGRETLGRLLRLRYRDGQVPLSEEPLLRQVLNERRKELILRGLRWSDLRRLNKEEPYQKTLIRQLDNRQRVLLPNSNLYTFPFPDIVISLNGVEQNPRD</sequence>
<comment type="subcellular location">
    <subcellularLocation>
        <location evidence="1">Cell outer membrane</location>
    </subcellularLocation>
</comment>
<organism evidence="8 9">
    <name type="scientific">Olivibacter jilunii</name>
    <dbReference type="NCBI Taxonomy" id="985016"/>
    <lineage>
        <taxon>Bacteria</taxon>
        <taxon>Pseudomonadati</taxon>
        <taxon>Bacteroidota</taxon>
        <taxon>Sphingobacteriia</taxon>
        <taxon>Sphingobacteriales</taxon>
        <taxon>Sphingobacteriaceae</taxon>
        <taxon>Olivibacter</taxon>
    </lineage>
</organism>
<evidence type="ECO:0000259" key="6">
    <source>
        <dbReference type="Pfam" id="PF07980"/>
    </source>
</evidence>
<dbReference type="SUPFAM" id="SSF48452">
    <property type="entry name" value="TPR-like"/>
    <property type="match status" value="1"/>
</dbReference>
<evidence type="ECO:0000256" key="2">
    <source>
        <dbReference type="ARBA" id="ARBA00006275"/>
    </source>
</evidence>
<dbReference type="InterPro" id="IPR011990">
    <property type="entry name" value="TPR-like_helical_dom_sf"/>
</dbReference>
<dbReference type="Gene3D" id="1.25.40.390">
    <property type="match status" value="1"/>
</dbReference>
<protein>
    <submittedName>
        <fullName evidence="8">RagB/SusD family nutrient uptake outer membrane protein</fullName>
    </submittedName>
</protein>
<evidence type="ECO:0000259" key="7">
    <source>
        <dbReference type="Pfam" id="PF14322"/>
    </source>
</evidence>
<dbReference type="EMBL" id="JBHUPA010000007">
    <property type="protein sequence ID" value="MFD2963029.1"/>
    <property type="molecule type" value="Genomic_DNA"/>
</dbReference>
<evidence type="ECO:0000256" key="1">
    <source>
        <dbReference type="ARBA" id="ARBA00004442"/>
    </source>
</evidence>
<keyword evidence="4" id="KW-0472">Membrane</keyword>
<proteinExistence type="inferred from homology"/>
<dbReference type="RefSeq" id="WP_377611299.1">
    <property type="nucleotide sequence ID" value="NZ_JBHUPA010000007.1"/>
</dbReference>
<gene>
    <name evidence="8" type="ORF">ACFS6J_14610</name>
</gene>
<reference evidence="9" key="1">
    <citation type="journal article" date="2019" name="Int. J. Syst. Evol. Microbiol.">
        <title>The Global Catalogue of Microorganisms (GCM) 10K type strain sequencing project: providing services to taxonomists for standard genome sequencing and annotation.</title>
        <authorList>
            <consortium name="The Broad Institute Genomics Platform"/>
            <consortium name="The Broad Institute Genome Sequencing Center for Infectious Disease"/>
            <person name="Wu L."/>
            <person name="Ma J."/>
        </authorList>
    </citation>
    <scope>NUCLEOTIDE SEQUENCE [LARGE SCALE GENOMIC DNA]</scope>
    <source>
        <strain evidence="9">KCTC 23098</strain>
    </source>
</reference>
<feature type="domain" description="RagB/SusD" evidence="6">
    <location>
        <begin position="334"/>
        <end position="409"/>
    </location>
</feature>
<dbReference type="InterPro" id="IPR033985">
    <property type="entry name" value="SusD-like_N"/>
</dbReference>
<keyword evidence="5" id="KW-0998">Cell outer membrane</keyword>
<dbReference type="Pfam" id="PF07980">
    <property type="entry name" value="SusD_RagB"/>
    <property type="match status" value="1"/>
</dbReference>
<comment type="similarity">
    <text evidence="2">Belongs to the SusD family.</text>
</comment>
<name>A0ABW6B4A1_9SPHI</name>
<evidence type="ECO:0000256" key="3">
    <source>
        <dbReference type="ARBA" id="ARBA00022729"/>
    </source>
</evidence>
<dbReference type="InterPro" id="IPR012944">
    <property type="entry name" value="SusD_RagB_dom"/>
</dbReference>